<name>A0ACC1XHG4_MELAZ</name>
<organism evidence="1 2">
    <name type="scientific">Melia azedarach</name>
    <name type="common">Chinaberry tree</name>
    <dbReference type="NCBI Taxonomy" id="155640"/>
    <lineage>
        <taxon>Eukaryota</taxon>
        <taxon>Viridiplantae</taxon>
        <taxon>Streptophyta</taxon>
        <taxon>Embryophyta</taxon>
        <taxon>Tracheophyta</taxon>
        <taxon>Spermatophyta</taxon>
        <taxon>Magnoliopsida</taxon>
        <taxon>eudicotyledons</taxon>
        <taxon>Gunneridae</taxon>
        <taxon>Pentapetalae</taxon>
        <taxon>rosids</taxon>
        <taxon>malvids</taxon>
        <taxon>Sapindales</taxon>
        <taxon>Meliaceae</taxon>
        <taxon>Melia</taxon>
    </lineage>
</organism>
<proteinExistence type="predicted"/>
<gene>
    <name evidence="1" type="ORF">OWV82_016737</name>
</gene>
<protein>
    <submittedName>
        <fullName evidence="1">Myb-like transcription factor family protein</fullName>
    </submittedName>
</protein>
<dbReference type="Proteomes" id="UP001164539">
    <property type="component" value="Chromosome 9"/>
</dbReference>
<accession>A0ACC1XHG4</accession>
<dbReference type="EMBL" id="CM051402">
    <property type="protein sequence ID" value="KAJ4710566.1"/>
    <property type="molecule type" value="Genomic_DNA"/>
</dbReference>
<sequence>MDYAEKMHRCHEYVEALEEEKRKIQVFQRELPLCLELVTQAIETCRRELSGTTTDYMHGQSECSEQTSSDVPVLEEFMPIKRSSSSEDNDEQHSHKNTTSNREKNSDKKKSDWLRSVQLWNQSPDPLPKEDVPRKTTVVEVKRNNGGAFQPFQREKSVGKTEQSAGKVNSSVPVAAASSTTETVTKSGGGGGSGSSKKDEKEGQTQRKQRRCWSPELHRRFLHALQQLGGSHAATPKQIRDLMKVDGLTNDEVKSHLQKYRLHTRRPTPSIHTNSNPQAPQFVVVGGIWVSPPEYATVAAKSSAEASTMTAANGIYAPLAAPPPALPRSSSSPMQRPQQAQSDHLQSEEGGSHSEGGGAHHSNSPATSSSTHTTTASPAF</sequence>
<keyword evidence="2" id="KW-1185">Reference proteome</keyword>
<evidence type="ECO:0000313" key="2">
    <source>
        <dbReference type="Proteomes" id="UP001164539"/>
    </source>
</evidence>
<comment type="caution">
    <text evidence="1">The sequence shown here is derived from an EMBL/GenBank/DDBJ whole genome shotgun (WGS) entry which is preliminary data.</text>
</comment>
<evidence type="ECO:0000313" key="1">
    <source>
        <dbReference type="EMBL" id="KAJ4710566.1"/>
    </source>
</evidence>
<reference evidence="1 2" key="1">
    <citation type="journal article" date="2023" name="Science">
        <title>Complex scaffold remodeling in plant triterpene biosynthesis.</title>
        <authorList>
            <person name="De La Pena R."/>
            <person name="Hodgson H."/>
            <person name="Liu J.C."/>
            <person name="Stephenson M.J."/>
            <person name="Martin A.C."/>
            <person name="Owen C."/>
            <person name="Harkess A."/>
            <person name="Leebens-Mack J."/>
            <person name="Jimenez L.E."/>
            <person name="Osbourn A."/>
            <person name="Sattely E.S."/>
        </authorList>
    </citation>
    <scope>NUCLEOTIDE SEQUENCE [LARGE SCALE GENOMIC DNA]</scope>
    <source>
        <strain evidence="2">cv. JPN11</strain>
        <tissue evidence="1">Leaf</tissue>
    </source>
</reference>